<dbReference type="InterPro" id="IPR012094">
    <property type="entry name" value="tRNA_Ile_lys_synt"/>
</dbReference>
<comment type="domain">
    <text evidence="6">The N-terminal region contains the highly conserved SGGXDS motif, predicted to be a P-loop motif involved in ATP binding.</text>
</comment>
<dbReference type="PANTHER" id="PTHR43033:SF5">
    <property type="entry name" value="TRNA(ILE)-LYSIDINE SYNTHETASE"/>
    <property type="match status" value="1"/>
</dbReference>
<dbReference type="GO" id="GO:0006400">
    <property type="term" value="P:tRNA modification"/>
    <property type="evidence" value="ECO:0007669"/>
    <property type="project" value="UniProtKB-UniRule"/>
</dbReference>
<dbReference type="GO" id="GO:0005737">
    <property type="term" value="C:cytoplasm"/>
    <property type="evidence" value="ECO:0007669"/>
    <property type="project" value="UniProtKB-SubCell"/>
</dbReference>
<feature type="binding site" evidence="6">
    <location>
        <begin position="38"/>
        <end position="43"/>
    </location>
    <ligand>
        <name>ATP</name>
        <dbReference type="ChEBI" id="CHEBI:30616"/>
    </ligand>
</feature>
<dbReference type="EMBL" id="QGLT01000002">
    <property type="protein sequence ID" value="PXZ00665.1"/>
    <property type="molecule type" value="Genomic_DNA"/>
</dbReference>
<dbReference type="Pfam" id="PF01171">
    <property type="entry name" value="ATP_bind_3"/>
    <property type="match status" value="1"/>
</dbReference>
<dbReference type="InterPro" id="IPR012795">
    <property type="entry name" value="tRNA_Ile_lys_synt_N"/>
</dbReference>
<keyword evidence="3 6" id="KW-0547">Nucleotide-binding</keyword>
<dbReference type="GO" id="GO:0005524">
    <property type="term" value="F:ATP binding"/>
    <property type="evidence" value="ECO:0007669"/>
    <property type="project" value="UniProtKB-UniRule"/>
</dbReference>
<dbReference type="GO" id="GO:0032267">
    <property type="term" value="F:tRNA(Ile)-lysidine synthase activity"/>
    <property type="evidence" value="ECO:0007669"/>
    <property type="project" value="UniProtKB-EC"/>
</dbReference>
<dbReference type="AlphaFoldDB" id="A0A318N2C5"/>
<keyword evidence="9" id="KW-1185">Reference proteome</keyword>
<keyword evidence="6" id="KW-0963">Cytoplasm</keyword>
<dbReference type="OrthoDB" id="9807403at2"/>
<dbReference type="SUPFAM" id="SSF52402">
    <property type="entry name" value="Adenine nucleotide alpha hydrolases-like"/>
    <property type="match status" value="1"/>
</dbReference>
<protein>
    <recommendedName>
        <fullName evidence="6">tRNA(Ile)-lysidine synthase</fullName>
        <ecNumber evidence="6">6.3.4.19</ecNumber>
    </recommendedName>
    <alternativeName>
        <fullName evidence="6">tRNA(Ile)-2-lysyl-cytidine synthase</fullName>
    </alternativeName>
    <alternativeName>
        <fullName evidence="6">tRNA(Ile)-lysidine synthetase</fullName>
    </alternativeName>
</protein>
<dbReference type="Proteomes" id="UP000247565">
    <property type="component" value="Unassembled WGS sequence"/>
</dbReference>
<evidence type="ECO:0000256" key="4">
    <source>
        <dbReference type="ARBA" id="ARBA00022840"/>
    </source>
</evidence>
<comment type="similarity">
    <text evidence="6">Belongs to the tRNA(Ile)-lysidine synthase family.</text>
</comment>
<dbReference type="HAMAP" id="MF_01161">
    <property type="entry name" value="tRNA_Ile_lys_synt"/>
    <property type="match status" value="1"/>
</dbReference>
<evidence type="ECO:0000313" key="9">
    <source>
        <dbReference type="Proteomes" id="UP000247565"/>
    </source>
</evidence>
<dbReference type="RefSeq" id="WP_110438807.1">
    <property type="nucleotide sequence ID" value="NZ_CP046393.1"/>
</dbReference>
<proteinExistence type="inferred from homology"/>
<evidence type="ECO:0000256" key="1">
    <source>
        <dbReference type="ARBA" id="ARBA00022598"/>
    </source>
</evidence>
<dbReference type="Gene3D" id="3.40.50.620">
    <property type="entry name" value="HUPs"/>
    <property type="match status" value="1"/>
</dbReference>
<reference evidence="8 9" key="1">
    <citation type="submission" date="2018-05" db="EMBL/GenBank/DDBJ databases">
        <title>Reference genomes for bee gut microbiota database.</title>
        <authorList>
            <person name="Ellegaard K.M."/>
        </authorList>
    </citation>
    <scope>NUCLEOTIDE SEQUENCE [LARGE SCALE GENOMIC DNA]</scope>
    <source>
        <strain evidence="8 9">ESL0284</strain>
    </source>
</reference>
<evidence type="ECO:0000256" key="3">
    <source>
        <dbReference type="ARBA" id="ARBA00022741"/>
    </source>
</evidence>
<dbReference type="EC" id="6.3.4.19" evidence="6"/>
<keyword evidence="2 6" id="KW-0819">tRNA processing</keyword>
<feature type="domain" description="tRNA(Ile)-lysidine/2-thiocytidine synthase N-terminal" evidence="7">
    <location>
        <begin position="33"/>
        <end position="208"/>
    </location>
</feature>
<evidence type="ECO:0000256" key="6">
    <source>
        <dbReference type="HAMAP-Rule" id="MF_01161"/>
    </source>
</evidence>
<comment type="catalytic activity">
    <reaction evidence="5 6">
        <text>cytidine(34) in tRNA(Ile2) + L-lysine + ATP = lysidine(34) in tRNA(Ile2) + AMP + diphosphate + H(+)</text>
        <dbReference type="Rhea" id="RHEA:43744"/>
        <dbReference type="Rhea" id="RHEA-COMP:10625"/>
        <dbReference type="Rhea" id="RHEA-COMP:10670"/>
        <dbReference type="ChEBI" id="CHEBI:15378"/>
        <dbReference type="ChEBI" id="CHEBI:30616"/>
        <dbReference type="ChEBI" id="CHEBI:32551"/>
        <dbReference type="ChEBI" id="CHEBI:33019"/>
        <dbReference type="ChEBI" id="CHEBI:82748"/>
        <dbReference type="ChEBI" id="CHEBI:83665"/>
        <dbReference type="ChEBI" id="CHEBI:456215"/>
        <dbReference type="EC" id="6.3.4.19"/>
    </reaction>
</comment>
<dbReference type="CDD" id="cd01992">
    <property type="entry name" value="TilS_N"/>
    <property type="match status" value="1"/>
</dbReference>
<organism evidence="8 9">
    <name type="scientific">Commensalibacter melissae</name>
    <dbReference type="NCBI Taxonomy" id="2070537"/>
    <lineage>
        <taxon>Bacteria</taxon>
        <taxon>Pseudomonadati</taxon>
        <taxon>Pseudomonadota</taxon>
        <taxon>Alphaproteobacteria</taxon>
        <taxon>Acetobacterales</taxon>
        <taxon>Acetobacteraceae</taxon>
    </lineage>
</organism>
<dbReference type="PANTHER" id="PTHR43033">
    <property type="entry name" value="TRNA(ILE)-LYSIDINE SYNTHASE-RELATED"/>
    <property type="match status" value="1"/>
</dbReference>
<comment type="subcellular location">
    <subcellularLocation>
        <location evidence="6">Cytoplasm</location>
    </subcellularLocation>
</comment>
<evidence type="ECO:0000256" key="2">
    <source>
        <dbReference type="ARBA" id="ARBA00022694"/>
    </source>
</evidence>
<gene>
    <name evidence="6 8" type="primary">tilS</name>
    <name evidence="8" type="ORF">DK869_04480</name>
</gene>
<name>A0A318N2C5_9PROT</name>
<comment type="function">
    <text evidence="6">Ligates lysine onto the cytidine present at position 34 of the AUA codon-specific tRNA(Ile) that contains the anticodon CAU, in an ATP-dependent manner. Cytidine is converted to lysidine, thus changing the amino acid specificity of the tRNA from methionine to isoleucine.</text>
</comment>
<keyword evidence="1 6" id="KW-0436">Ligase</keyword>
<evidence type="ECO:0000259" key="7">
    <source>
        <dbReference type="Pfam" id="PF01171"/>
    </source>
</evidence>
<dbReference type="InterPro" id="IPR011063">
    <property type="entry name" value="TilS/TtcA_N"/>
</dbReference>
<evidence type="ECO:0000256" key="5">
    <source>
        <dbReference type="ARBA" id="ARBA00048539"/>
    </source>
</evidence>
<comment type="caution">
    <text evidence="8">The sequence shown here is derived from an EMBL/GenBank/DDBJ whole genome shotgun (WGS) entry which is preliminary data.</text>
</comment>
<accession>A0A318N2C5</accession>
<sequence length="426" mass="47679">MDDILKPVSQDEFNSCIESLGPWGNDDEKLPPIVLAVSGGADSLCLALLASRWRRNVFSLIVDHGIRSNSAIEAALTQERLKDLGIESKVLTLDNLKPGAALEERARIERYKILIQTCCKMGSIDLLLGHHAGDQAETVLMRIRAGSGEDGIAAMAAITDLPQIRLIRPLLSIAPQRLRITLKQEGIIWVEDPSNQDLKFQRNQVRKELSSAWASSGSVSILLHRSREESKKRMKKDQDQAVFVTENILIRSEGFAYFSTKGMDERTLGALIRTISGSVYAPLQKSINRLVQSMRKVTLGGVQIMPAGRLGNGWLMIRETTVIEKAKMARPNTIWDYRFRVIMPEYDISDKVTIAALGKSYKQFSCREGLPVCILKTLPAFWHNDKLLAVPHLGIYSDESVKEWDIVFQPRQSLTQSHLFSTTKLA</sequence>
<evidence type="ECO:0000313" key="8">
    <source>
        <dbReference type="EMBL" id="PXZ00665.1"/>
    </source>
</evidence>
<dbReference type="InterPro" id="IPR014729">
    <property type="entry name" value="Rossmann-like_a/b/a_fold"/>
</dbReference>
<keyword evidence="4 6" id="KW-0067">ATP-binding</keyword>
<dbReference type="NCBIfam" id="TIGR02432">
    <property type="entry name" value="lysidine_TilS_N"/>
    <property type="match status" value="1"/>
</dbReference>